<gene>
    <name evidence="1" type="ORF">IAC75_05890</name>
</gene>
<evidence type="ECO:0000313" key="2">
    <source>
        <dbReference type="Proteomes" id="UP000886812"/>
    </source>
</evidence>
<accession>A0A9D1T1J8</accession>
<evidence type="ECO:0008006" key="3">
    <source>
        <dbReference type="Google" id="ProtNLM"/>
    </source>
</evidence>
<sequence>MTPCTTFWEILREAEDIIERAKKNPRYKNCDFFFRGEYHRFKPPGAPEPPPPDQCLPSILRNKSRRQNEKKIFYETLRRYPEFFRHDMKTIETLYKFEHYGVPTRLMNISEDLRLSAAMATIPFNSGVKSEYDECNSFISVYAVEKSRIKYSDSDIVTAIAAAVKLDDDKITLSHDGLGYLGYEAKIDRPGFSVSERWIRDMLLQDLPHVWCVKPILSTERIQRQSGCFFLFGFSDNKKLIPATFSEADFSNRDAATYGIARVGVVTIRGDKKKAVAKELRRVGMAEYQYYPELSSFARYLVRCVDDEEDLGL</sequence>
<dbReference type="AlphaFoldDB" id="A0A9D1T1J8"/>
<evidence type="ECO:0000313" key="1">
    <source>
        <dbReference type="EMBL" id="HIV04660.1"/>
    </source>
</evidence>
<reference evidence="1" key="1">
    <citation type="submission" date="2020-10" db="EMBL/GenBank/DDBJ databases">
        <authorList>
            <person name="Gilroy R."/>
        </authorList>
    </citation>
    <scope>NUCLEOTIDE SEQUENCE</scope>
    <source>
        <strain evidence="1">10669</strain>
    </source>
</reference>
<comment type="caution">
    <text evidence="1">The sequence shown here is derived from an EMBL/GenBank/DDBJ whole genome shotgun (WGS) entry which is preliminary data.</text>
</comment>
<dbReference type="Proteomes" id="UP000886812">
    <property type="component" value="Unassembled WGS sequence"/>
</dbReference>
<dbReference type="EMBL" id="DVOG01000151">
    <property type="protein sequence ID" value="HIV04660.1"/>
    <property type="molecule type" value="Genomic_DNA"/>
</dbReference>
<reference evidence="1" key="2">
    <citation type="journal article" date="2021" name="PeerJ">
        <title>Extensive microbial diversity within the chicken gut microbiome revealed by metagenomics and culture.</title>
        <authorList>
            <person name="Gilroy R."/>
            <person name="Ravi A."/>
            <person name="Getino M."/>
            <person name="Pursley I."/>
            <person name="Horton D.L."/>
            <person name="Alikhan N.F."/>
            <person name="Baker D."/>
            <person name="Gharbi K."/>
            <person name="Hall N."/>
            <person name="Watson M."/>
            <person name="Adriaenssens E.M."/>
            <person name="Foster-Nyarko E."/>
            <person name="Jarju S."/>
            <person name="Secka A."/>
            <person name="Antonio M."/>
            <person name="Oren A."/>
            <person name="Chaudhuri R.R."/>
            <person name="La Ragione R."/>
            <person name="Hildebrand F."/>
            <person name="Pallen M.J."/>
        </authorList>
    </citation>
    <scope>NUCLEOTIDE SEQUENCE</scope>
    <source>
        <strain evidence="1">10669</strain>
    </source>
</reference>
<protein>
    <recommendedName>
        <fullName evidence="3">FRG domain-containing protein</fullName>
    </recommendedName>
</protein>
<proteinExistence type="predicted"/>
<organism evidence="1 2">
    <name type="scientific">Candidatus Spyradosoma merdigallinarum</name>
    <dbReference type="NCBI Taxonomy" id="2840950"/>
    <lineage>
        <taxon>Bacteria</taxon>
        <taxon>Pseudomonadati</taxon>
        <taxon>Verrucomicrobiota</taxon>
        <taxon>Opitutia</taxon>
        <taxon>Opitutia incertae sedis</taxon>
        <taxon>Candidatus Spyradosoma</taxon>
    </lineage>
</organism>
<name>A0A9D1T1J8_9BACT</name>